<feature type="domain" description="Calcineurin-like phosphoesterase" evidence="2">
    <location>
        <begin position="1"/>
        <end position="199"/>
    </location>
</feature>
<dbReference type="PANTHER" id="PTHR30337:SF7">
    <property type="entry name" value="PHOSPHOESTERASE"/>
    <property type="match status" value="1"/>
</dbReference>
<dbReference type="PIRSF" id="PIRSF033091">
    <property type="entry name" value="Pesterase_YhaO"/>
    <property type="match status" value="1"/>
</dbReference>
<evidence type="ECO:0000313" key="4">
    <source>
        <dbReference type="Proteomes" id="UP000019474"/>
    </source>
</evidence>
<dbReference type="EMBL" id="ALXG01000038">
    <property type="protein sequence ID" value="ETO40125.1"/>
    <property type="molecule type" value="Genomic_DNA"/>
</dbReference>
<dbReference type="InterPro" id="IPR029052">
    <property type="entry name" value="Metallo-depent_PP-like"/>
</dbReference>
<dbReference type="GO" id="GO:0004527">
    <property type="term" value="F:exonuclease activity"/>
    <property type="evidence" value="ECO:0007669"/>
    <property type="project" value="UniProtKB-KW"/>
</dbReference>
<sequence>MKFIHTADLHLDTPYQGLQGAGTPQELWKKLRQGPYDSFHQLVNDALEQQIDFMLIVGDIFDSQHQSVTALNAFTTEMERLQDAQIPVYLSFGNHDFQADDGRGLHLPANVHIFPQEPTTLTLTLADGKTVAITGFSYRNRAVTTDKAAAFPYRGTADYQIGMIHGAEKTGVNNNYAPFTVNELLEKNYDYWALGHIHKRMELCASPLIEYPGNIQGRHKNETGEKGYLQVDDSAGHLSKSFHETSPIIFSSLSFSLAAGMQESELLNGLEQLLASQHYQKLHLINIVCRATEPVLNQALEQNILTGISLAHLQDLLQEQNLSEWVYELSLVEETSLNFTNLDQEYWEATAPEIFSSEHVLALGKKLFEKGFLFNEFQNEVAYTALQRDSELLLRAATQRKEDLNED</sequence>
<dbReference type="AlphaFoldDB" id="W9EGK2"/>
<evidence type="ECO:0000313" key="3">
    <source>
        <dbReference type="EMBL" id="ETO40125.1"/>
    </source>
</evidence>
<organism evidence="3 4">
    <name type="scientific">Fructilactobacillus florum 8D</name>
    <dbReference type="NCBI Taxonomy" id="1221538"/>
    <lineage>
        <taxon>Bacteria</taxon>
        <taxon>Bacillati</taxon>
        <taxon>Bacillota</taxon>
        <taxon>Bacilli</taxon>
        <taxon>Lactobacillales</taxon>
        <taxon>Lactobacillaceae</taxon>
        <taxon>Fructilactobacillus</taxon>
    </lineage>
</organism>
<dbReference type="PANTHER" id="PTHR30337">
    <property type="entry name" value="COMPONENT OF ATP-DEPENDENT DSDNA EXONUCLEASE"/>
    <property type="match status" value="1"/>
</dbReference>
<comment type="caution">
    <text evidence="3">The sequence shown here is derived from an EMBL/GenBank/DDBJ whole genome shotgun (WGS) entry which is preliminary data.</text>
</comment>
<dbReference type="InterPro" id="IPR050535">
    <property type="entry name" value="DNA_Repair-Maintenance_Comp"/>
</dbReference>
<dbReference type="OrthoDB" id="9773856at2"/>
<keyword evidence="3" id="KW-0540">Nuclease</keyword>
<dbReference type="RefSeq" id="WP_009166732.1">
    <property type="nucleotide sequence ID" value="NZ_ALXG01000038.1"/>
</dbReference>
<protein>
    <submittedName>
        <fullName evidence="3">DNA repair exonuclease family protein YhaO</fullName>
    </submittedName>
</protein>
<keyword evidence="1" id="KW-0378">Hydrolase</keyword>
<evidence type="ECO:0000256" key="1">
    <source>
        <dbReference type="ARBA" id="ARBA00022801"/>
    </source>
</evidence>
<gene>
    <name evidence="3" type="ORF">B808_892</name>
</gene>
<dbReference type="Pfam" id="PF00149">
    <property type="entry name" value="Metallophos"/>
    <property type="match status" value="1"/>
</dbReference>
<proteinExistence type="predicted"/>
<accession>W9EGK2</accession>
<reference evidence="3 4" key="1">
    <citation type="submission" date="2012-08" db="EMBL/GenBank/DDBJ databases">
        <title>Genome sequencing of Lactobacillus florum 8D.</title>
        <authorList>
            <person name="Kim E.B."/>
            <person name="Marco M.L."/>
        </authorList>
    </citation>
    <scope>NUCLEOTIDE SEQUENCE [LARGE SCALE GENOMIC DNA]</scope>
    <source>
        <strain evidence="3 4">8D</strain>
    </source>
</reference>
<dbReference type="InterPro" id="IPR004843">
    <property type="entry name" value="Calcineurin-like_PHP"/>
</dbReference>
<dbReference type="SUPFAM" id="SSF56300">
    <property type="entry name" value="Metallo-dependent phosphatases"/>
    <property type="match status" value="1"/>
</dbReference>
<dbReference type="CDD" id="cd00840">
    <property type="entry name" value="MPP_Mre11_N"/>
    <property type="match status" value="1"/>
</dbReference>
<name>W9EGK2_9LACO</name>
<dbReference type="InterPro" id="IPR041796">
    <property type="entry name" value="Mre11_N"/>
</dbReference>
<dbReference type="PATRIC" id="fig|1221538.3.peg.900"/>
<keyword evidence="4" id="KW-1185">Reference proteome</keyword>
<keyword evidence="3" id="KW-0269">Exonuclease</keyword>
<dbReference type="InterPro" id="IPR014576">
    <property type="entry name" value="Pesterase_YhaO"/>
</dbReference>
<dbReference type="Proteomes" id="UP000019474">
    <property type="component" value="Unassembled WGS sequence"/>
</dbReference>
<dbReference type="Gene3D" id="3.60.21.10">
    <property type="match status" value="1"/>
</dbReference>
<evidence type="ECO:0000259" key="2">
    <source>
        <dbReference type="Pfam" id="PF00149"/>
    </source>
</evidence>